<evidence type="ECO:0000313" key="2">
    <source>
        <dbReference type="EMBL" id="CAJ1969670.1"/>
    </source>
</evidence>
<comment type="caution">
    <text evidence="2">The sequence shown here is derived from an EMBL/GenBank/DDBJ whole genome shotgun (WGS) entry which is preliminary data.</text>
</comment>
<dbReference type="AlphaFoldDB" id="A0AAD2JPZ1"/>
<name>A0AAD2JPZ1_9STRA</name>
<dbReference type="InterPro" id="IPR045287">
    <property type="entry name" value="PAB"/>
</dbReference>
<protein>
    <submittedName>
        <fullName evidence="2">Uncharacterized protein</fullName>
    </submittedName>
</protein>
<keyword evidence="1" id="KW-0732">Signal</keyword>
<feature type="chain" id="PRO_5042001351" evidence="1">
    <location>
        <begin position="16"/>
        <end position="400"/>
    </location>
</feature>
<dbReference type="EMBL" id="CAKOGP040002424">
    <property type="protein sequence ID" value="CAJ1969670.1"/>
    <property type="molecule type" value="Genomic_DNA"/>
</dbReference>
<sequence length="400" mass="43504">MSLLLTSLCLVRSSSLVVRSNIARGSSTSSSTTRLFSISTSDVNLGVSRLETLQTLLSKHGAPGSKGCNTADDLEPITLDIATEAPDETPELVSSLMGIDELKDLHPHLYPLARSKTSGNLICALRRAYADDANEWYASSSNAPWPIVEAKVGGPGMKLLALNSEHLMRRIVCECDFEGDNENIVELYNKGLGQSAIADKTLDTPYEAGSVEKLGYGVDKYVLLRVGPFPDIYETLALGHAERGDESSSLISAEASNSKISGFGSGFLFYARLLSSFPNREEETRDAARMCLRLPLPSIGMTIDDFREAAILGQIAEESDSNEEVLAKMQRMYEKILESERDDPTGQQGKTPEQVAFDEANYILDNVALTGAKWSDARPKLAEIYSSVGRDDMAAFVNPN</sequence>
<proteinExistence type="predicted"/>
<keyword evidence="3" id="KW-1185">Reference proteome</keyword>
<dbReference type="PANTHER" id="PTHR35115">
    <property type="entry name" value="CYCLIN DELTA-3"/>
    <property type="match status" value="1"/>
</dbReference>
<reference evidence="2" key="1">
    <citation type="submission" date="2023-08" db="EMBL/GenBank/DDBJ databases">
        <authorList>
            <person name="Audoor S."/>
            <person name="Bilcke G."/>
        </authorList>
    </citation>
    <scope>NUCLEOTIDE SEQUENCE</scope>
</reference>
<dbReference type="PANTHER" id="PTHR35115:SF1">
    <property type="entry name" value="PROTEIN IN CHLOROPLAST ATPASE BIOGENESIS, CHLOROPLASTIC"/>
    <property type="match status" value="1"/>
</dbReference>
<organism evidence="2 3">
    <name type="scientific">Cylindrotheca closterium</name>
    <dbReference type="NCBI Taxonomy" id="2856"/>
    <lineage>
        <taxon>Eukaryota</taxon>
        <taxon>Sar</taxon>
        <taxon>Stramenopiles</taxon>
        <taxon>Ochrophyta</taxon>
        <taxon>Bacillariophyta</taxon>
        <taxon>Bacillariophyceae</taxon>
        <taxon>Bacillariophycidae</taxon>
        <taxon>Bacillariales</taxon>
        <taxon>Bacillariaceae</taxon>
        <taxon>Cylindrotheca</taxon>
    </lineage>
</organism>
<feature type="signal peptide" evidence="1">
    <location>
        <begin position="1"/>
        <end position="15"/>
    </location>
</feature>
<accession>A0AAD2JPZ1</accession>
<evidence type="ECO:0000313" key="3">
    <source>
        <dbReference type="Proteomes" id="UP001295423"/>
    </source>
</evidence>
<dbReference type="Proteomes" id="UP001295423">
    <property type="component" value="Unassembled WGS sequence"/>
</dbReference>
<gene>
    <name evidence="2" type="ORF">CYCCA115_LOCUS23831</name>
</gene>
<evidence type="ECO:0000256" key="1">
    <source>
        <dbReference type="SAM" id="SignalP"/>
    </source>
</evidence>